<dbReference type="EMBL" id="CYKH01001915">
    <property type="protein sequence ID" value="CUI15212.1"/>
    <property type="molecule type" value="Genomic_DNA"/>
</dbReference>
<proteinExistence type="predicted"/>
<dbReference type="Proteomes" id="UP000051952">
    <property type="component" value="Unassembled WGS sequence"/>
</dbReference>
<sequence length="327" mass="35460">MPRNESKPLLNSGSNKGGGGGGAEFKYGEGGETDEFLAGLTGGKPKYKPKPKTYEPSVDTDNSDAIPSNYYAPDYRPESAQNRTCGIDHFPSRAAMITVAVILMGGGGAIVAFLNHNMEYLQDLWPLAFYAMNALGALFLLVGILSIAAAVQDKDRLRRAAFFVMVLACCGVILGFTLATFVRSGREDSSLLSDWTTMVSHDMGRVCTIEHDLNCTGWTLPCGRVPPANLSHLYHDDEMSKEELHNVLDILLGNASTVTQCVYSCELDVYHNMNQTCSSALQARVKKDYPAAVAALAFALVWTIAFGVLVFLRRDVEGGYGNTIQHA</sequence>
<evidence type="ECO:0000256" key="2">
    <source>
        <dbReference type="ARBA" id="ARBA00022692"/>
    </source>
</evidence>
<dbReference type="AlphaFoldDB" id="A0A0S4KHQ2"/>
<reference evidence="8" key="1">
    <citation type="submission" date="2015-09" db="EMBL/GenBank/DDBJ databases">
        <authorList>
            <consortium name="Pathogen Informatics"/>
        </authorList>
    </citation>
    <scope>NUCLEOTIDE SEQUENCE [LARGE SCALE GENOMIC DNA]</scope>
    <source>
        <strain evidence="8">Lake Konstanz</strain>
    </source>
</reference>
<dbReference type="GO" id="GO:0016020">
    <property type="term" value="C:membrane"/>
    <property type="evidence" value="ECO:0007669"/>
    <property type="project" value="UniProtKB-SubCell"/>
</dbReference>
<evidence type="ECO:0000313" key="7">
    <source>
        <dbReference type="EMBL" id="CUI15212.1"/>
    </source>
</evidence>
<feature type="transmembrane region" description="Helical" evidence="6">
    <location>
        <begin position="127"/>
        <end position="148"/>
    </location>
</feature>
<protein>
    <submittedName>
        <fullName evidence="7">Tetraspannin, putative</fullName>
    </submittedName>
</protein>
<feature type="region of interest" description="Disordered" evidence="5">
    <location>
        <begin position="1"/>
        <end position="64"/>
    </location>
</feature>
<feature type="transmembrane region" description="Helical" evidence="6">
    <location>
        <begin position="160"/>
        <end position="182"/>
    </location>
</feature>
<feature type="transmembrane region" description="Helical" evidence="6">
    <location>
        <begin position="289"/>
        <end position="312"/>
    </location>
</feature>
<evidence type="ECO:0000256" key="4">
    <source>
        <dbReference type="ARBA" id="ARBA00023136"/>
    </source>
</evidence>
<evidence type="ECO:0000313" key="8">
    <source>
        <dbReference type="Proteomes" id="UP000051952"/>
    </source>
</evidence>
<gene>
    <name evidence="7" type="ORF">BSAL_31720</name>
</gene>
<keyword evidence="3 6" id="KW-1133">Transmembrane helix</keyword>
<dbReference type="VEuPathDB" id="TriTrypDB:BSAL_31720"/>
<keyword evidence="2 6" id="KW-0812">Transmembrane</keyword>
<feature type="transmembrane region" description="Helical" evidence="6">
    <location>
        <begin position="94"/>
        <end position="115"/>
    </location>
</feature>
<comment type="subcellular location">
    <subcellularLocation>
        <location evidence="1">Membrane</location>
        <topology evidence="1">Multi-pass membrane protein</topology>
    </subcellularLocation>
</comment>
<keyword evidence="8" id="KW-1185">Reference proteome</keyword>
<accession>A0A0S4KHQ2</accession>
<dbReference type="InterPro" id="IPR018499">
    <property type="entry name" value="Tetraspanin/Peripherin"/>
</dbReference>
<dbReference type="Pfam" id="PF00335">
    <property type="entry name" value="Tetraspanin"/>
    <property type="match status" value="1"/>
</dbReference>
<evidence type="ECO:0000256" key="6">
    <source>
        <dbReference type="SAM" id="Phobius"/>
    </source>
</evidence>
<keyword evidence="4 6" id="KW-0472">Membrane</keyword>
<name>A0A0S4KHQ2_BODSA</name>
<evidence type="ECO:0000256" key="5">
    <source>
        <dbReference type="SAM" id="MobiDB-lite"/>
    </source>
</evidence>
<evidence type="ECO:0000256" key="1">
    <source>
        <dbReference type="ARBA" id="ARBA00004141"/>
    </source>
</evidence>
<organism evidence="7 8">
    <name type="scientific">Bodo saltans</name>
    <name type="common">Flagellated protozoan</name>
    <dbReference type="NCBI Taxonomy" id="75058"/>
    <lineage>
        <taxon>Eukaryota</taxon>
        <taxon>Discoba</taxon>
        <taxon>Euglenozoa</taxon>
        <taxon>Kinetoplastea</taxon>
        <taxon>Metakinetoplastina</taxon>
        <taxon>Eubodonida</taxon>
        <taxon>Bodonidae</taxon>
        <taxon>Bodo</taxon>
    </lineage>
</organism>
<evidence type="ECO:0000256" key="3">
    <source>
        <dbReference type="ARBA" id="ARBA00022989"/>
    </source>
</evidence>